<dbReference type="PANTHER" id="PTHR13887">
    <property type="entry name" value="GLUTATHIONE S-TRANSFERASE KAPPA"/>
    <property type="match status" value="1"/>
</dbReference>
<dbReference type="Proteomes" id="UP001211689">
    <property type="component" value="Unassembled WGS sequence"/>
</dbReference>
<evidence type="ECO:0000313" key="2">
    <source>
        <dbReference type="EMBL" id="MDA8483345.1"/>
    </source>
</evidence>
<feature type="domain" description="DSBA-like thioredoxin" evidence="1">
    <location>
        <begin position="7"/>
        <end position="208"/>
    </location>
</feature>
<evidence type="ECO:0000259" key="1">
    <source>
        <dbReference type="Pfam" id="PF01323"/>
    </source>
</evidence>
<accession>A0ABT4Y3C0</accession>
<dbReference type="EMBL" id="JANEWF010000007">
    <property type="protein sequence ID" value="MDA8483345.1"/>
    <property type="molecule type" value="Genomic_DNA"/>
</dbReference>
<proteinExistence type="predicted"/>
<dbReference type="InterPro" id="IPR036249">
    <property type="entry name" value="Thioredoxin-like_sf"/>
</dbReference>
<dbReference type="Gene3D" id="3.40.30.10">
    <property type="entry name" value="Glutaredoxin"/>
    <property type="match status" value="1"/>
</dbReference>
<dbReference type="Pfam" id="PF01323">
    <property type="entry name" value="DSBA"/>
    <property type="match status" value="1"/>
</dbReference>
<protein>
    <submittedName>
        <fullName evidence="2">DsbA family oxidoreductase</fullName>
    </submittedName>
</protein>
<dbReference type="InterPro" id="IPR001853">
    <property type="entry name" value="DSBA-like_thioredoxin_dom"/>
</dbReference>
<reference evidence="2 3" key="1">
    <citation type="submission" date="2022-07" db="EMBL/GenBank/DDBJ databases">
        <title>Genome Analysis of Selected Gammaproteobacteria from Nigerian Food snails.</title>
        <authorList>
            <person name="Okafor A.C."/>
        </authorList>
    </citation>
    <scope>NUCLEOTIDE SEQUENCE [LARGE SCALE GENOMIC DNA]</scope>
    <source>
        <strain evidence="2 3">Awg 2</strain>
    </source>
</reference>
<dbReference type="RefSeq" id="WP_271470609.1">
    <property type="nucleotide sequence ID" value="NZ_JANEWF010000007.1"/>
</dbReference>
<dbReference type="PANTHER" id="PTHR13887:SF41">
    <property type="entry name" value="THIOREDOXIN SUPERFAMILY PROTEIN"/>
    <property type="match status" value="1"/>
</dbReference>
<sequence length="215" mass="24311">MSEPIRIDFISDPVCPWCAIALEALEQAMARLPAELDIELAFQPFELNPGMPAAGQDAVEHIMQKYGRSATDIARSQENITTRGLDIGFHFDLKKRTHFYNTFDAHRLMRWAETRGRQRPLAHLLFRAYFTDGRNISDRETLASLADDAGLARDEALEILSSGQFSREVQEREHHYTSRGVHAVPAVILNGRHLISGAQPADYYEKALRQVAAEH</sequence>
<organism evidence="2 3">
    <name type="scientific">Metapseudomonas resinovorans</name>
    <name type="common">Pseudomonas resinovorans</name>
    <dbReference type="NCBI Taxonomy" id="53412"/>
    <lineage>
        <taxon>Bacteria</taxon>
        <taxon>Pseudomonadati</taxon>
        <taxon>Pseudomonadota</taxon>
        <taxon>Gammaproteobacteria</taxon>
        <taxon>Pseudomonadales</taxon>
        <taxon>Pseudomonadaceae</taxon>
        <taxon>Metapseudomonas</taxon>
    </lineage>
</organism>
<gene>
    <name evidence="2" type="ORF">NNO07_09720</name>
</gene>
<evidence type="ECO:0000313" key="3">
    <source>
        <dbReference type="Proteomes" id="UP001211689"/>
    </source>
</evidence>
<keyword evidence="3" id="KW-1185">Reference proteome</keyword>
<comment type="caution">
    <text evidence="2">The sequence shown here is derived from an EMBL/GenBank/DDBJ whole genome shotgun (WGS) entry which is preliminary data.</text>
</comment>
<dbReference type="CDD" id="cd03024">
    <property type="entry name" value="DsbA_FrnE"/>
    <property type="match status" value="1"/>
</dbReference>
<name>A0ABT4Y3C0_METRE</name>
<dbReference type="SUPFAM" id="SSF52833">
    <property type="entry name" value="Thioredoxin-like"/>
    <property type="match status" value="1"/>
</dbReference>